<name>A0ABN0YWY5_9ACTN</name>
<evidence type="ECO:0008006" key="4">
    <source>
        <dbReference type="Google" id="ProtNLM"/>
    </source>
</evidence>
<feature type="region of interest" description="Disordered" evidence="1">
    <location>
        <begin position="18"/>
        <end position="57"/>
    </location>
</feature>
<evidence type="ECO:0000313" key="3">
    <source>
        <dbReference type="Proteomes" id="UP001500879"/>
    </source>
</evidence>
<accession>A0ABN0YWY5</accession>
<evidence type="ECO:0000313" key="2">
    <source>
        <dbReference type="EMBL" id="GAA0415753.1"/>
    </source>
</evidence>
<keyword evidence="3" id="KW-1185">Reference proteome</keyword>
<sequence>MSAALSVCGALLAGCSGASDGDGRSRPEGTGASASGSATAAVAASPQSGEPGAGAADARFTADPARLPGNRSAALELLRAVVAGPDGYGPGYERRTPYESDPADRPVLGTDCVWRQEALPGDVLGSLTRYSRLPAADGRGEVRTAATVTVHRTAAQADWEIADTLEQALRCPDQQLRATERISGLNSVGSGYGSNGNTSADDYLTEIGTYADPALGAKATHYVWSQARLGPVTLAVAVQGGAGYQLNDLLVIPARAIATMETKVRTRLGARR</sequence>
<reference evidence="2 3" key="1">
    <citation type="journal article" date="2019" name="Int. J. Syst. Evol. Microbiol.">
        <title>The Global Catalogue of Microorganisms (GCM) 10K type strain sequencing project: providing services to taxonomists for standard genome sequencing and annotation.</title>
        <authorList>
            <consortium name="The Broad Institute Genomics Platform"/>
            <consortium name="The Broad Institute Genome Sequencing Center for Infectious Disease"/>
            <person name="Wu L."/>
            <person name="Ma J."/>
        </authorList>
    </citation>
    <scope>NUCLEOTIDE SEQUENCE [LARGE SCALE GENOMIC DNA]</scope>
    <source>
        <strain evidence="2 3">JCM 4788</strain>
    </source>
</reference>
<protein>
    <recommendedName>
        <fullName evidence="4">Lipoprotein</fullName>
    </recommendedName>
</protein>
<dbReference type="EMBL" id="BAAABX010000048">
    <property type="protein sequence ID" value="GAA0415753.1"/>
    <property type="molecule type" value="Genomic_DNA"/>
</dbReference>
<dbReference type="Proteomes" id="UP001500879">
    <property type="component" value="Unassembled WGS sequence"/>
</dbReference>
<comment type="caution">
    <text evidence="2">The sequence shown here is derived from an EMBL/GenBank/DDBJ whole genome shotgun (WGS) entry which is preliminary data.</text>
</comment>
<feature type="compositionally biased region" description="Low complexity" evidence="1">
    <location>
        <begin position="29"/>
        <end position="45"/>
    </location>
</feature>
<gene>
    <name evidence="2" type="ORF">GCM10010357_41350</name>
</gene>
<organism evidence="2 3">
    <name type="scientific">Streptomyces luteireticuli</name>
    <dbReference type="NCBI Taxonomy" id="173858"/>
    <lineage>
        <taxon>Bacteria</taxon>
        <taxon>Bacillati</taxon>
        <taxon>Actinomycetota</taxon>
        <taxon>Actinomycetes</taxon>
        <taxon>Kitasatosporales</taxon>
        <taxon>Streptomycetaceae</taxon>
        <taxon>Streptomyces</taxon>
    </lineage>
</organism>
<evidence type="ECO:0000256" key="1">
    <source>
        <dbReference type="SAM" id="MobiDB-lite"/>
    </source>
</evidence>
<proteinExistence type="predicted"/>